<keyword evidence="2" id="KW-1185">Reference proteome</keyword>
<proteinExistence type="predicted"/>
<gene>
    <name evidence="1" type="ORF">PEPS_31580</name>
</gene>
<geneLocation type="plasmid" evidence="1 2">
    <name>pPP1</name>
</geneLocation>
<protein>
    <submittedName>
        <fullName evidence="1">Uncharacterized protein</fullName>
    </submittedName>
</protein>
<evidence type="ECO:0000313" key="2">
    <source>
        <dbReference type="Proteomes" id="UP001354989"/>
    </source>
</evidence>
<keyword evidence="1" id="KW-0614">Plasmid</keyword>
<reference evidence="1 2" key="1">
    <citation type="submission" date="2021-12" db="EMBL/GenBank/DDBJ databases">
        <title>Genome sequencing of bacteria with rrn-lacking chromosome and rrn-plasmid.</title>
        <authorList>
            <person name="Anda M."/>
            <person name="Iwasaki W."/>
        </authorList>
    </citation>
    <scope>NUCLEOTIDE SEQUENCE [LARGE SCALE GENOMIC DNA]</scope>
    <source>
        <strain evidence="1 2">NBRC 101262</strain>
        <plasmid evidence="1 2">pPP1</plasmid>
    </source>
</reference>
<dbReference type="Proteomes" id="UP001354989">
    <property type="component" value="Plasmid pPP1"/>
</dbReference>
<organism evidence="1 2">
    <name type="scientific">Persicobacter psychrovividus</name>
    <dbReference type="NCBI Taxonomy" id="387638"/>
    <lineage>
        <taxon>Bacteria</taxon>
        <taxon>Pseudomonadati</taxon>
        <taxon>Bacteroidota</taxon>
        <taxon>Cytophagia</taxon>
        <taxon>Cytophagales</taxon>
        <taxon>Persicobacteraceae</taxon>
        <taxon>Persicobacter</taxon>
    </lineage>
</organism>
<dbReference type="EMBL" id="AP025293">
    <property type="protein sequence ID" value="BDD00878.1"/>
    <property type="molecule type" value="Genomic_DNA"/>
</dbReference>
<accession>A0ABN6LCD6</accession>
<name>A0ABN6LCD6_9BACT</name>
<evidence type="ECO:0000313" key="1">
    <source>
        <dbReference type="EMBL" id="BDD00878.1"/>
    </source>
</evidence>
<sequence>MIVLISISLIMTTLFFLYILFQDRNQDEVPSANMPIEQKTPKRKTTP</sequence>